<evidence type="ECO:0000259" key="10">
    <source>
        <dbReference type="Pfam" id="PF03727"/>
    </source>
</evidence>
<gene>
    <name evidence="11" type="primary">GLK1_2</name>
    <name evidence="11" type="ORF">BGZ95_003787</name>
</gene>
<dbReference type="CDD" id="cd24018">
    <property type="entry name" value="ASKHA_NBD_HK_fungi"/>
    <property type="match status" value="1"/>
</dbReference>
<reference evidence="11" key="1">
    <citation type="journal article" date="2020" name="Fungal Divers.">
        <title>Resolving the Mortierellaceae phylogeny through synthesis of multi-gene phylogenetics and phylogenomics.</title>
        <authorList>
            <person name="Vandepol N."/>
            <person name="Liber J."/>
            <person name="Desiro A."/>
            <person name="Na H."/>
            <person name="Kennedy M."/>
            <person name="Barry K."/>
            <person name="Grigoriev I.V."/>
            <person name="Miller A.N."/>
            <person name="O'Donnell K."/>
            <person name="Stajich J.E."/>
            <person name="Bonito G."/>
        </authorList>
    </citation>
    <scope>NUCLEOTIDE SEQUENCE</scope>
    <source>
        <strain evidence="11">NRRL 28262</strain>
    </source>
</reference>
<evidence type="ECO:0000256" key="4">
    <source>
        <dbReference type="ARBA" id="ARBA00022741"/>
    </source>
</evidence>
<keyword evidence="5 8" id="KW-0418">Kinase</keyword>
<comment type="similarity">
    <text evidence="2 8">Belongs to the hexokinase family.</text>
</comment>
<comment type="caution">
    <text evidence="11">The sequence shown here is derived from an EMBL/GenBank/DDBJ whole genome shotgun (WGS) entry which is preliminary data.</text>
</comment>
<comment type="pathway">
    <text evidence="1">Carbohydrate degradation; glycolysis; D-glyceraldehyde 3-phosphate and glycerone phosphate from D-glucose: step 1/4.</text>
</comment>
<name>A0AAD4D488_9FUNG</name>
<proteinExistence type="inferred from homology"/>
<dbReference type="Gene3D" id="3.40.367.20">
    <property type="match status" value="1"/>
</dbReference>
<dbReference type="AlphaFoldDB" id="A0AAD4D488"/>
<protein>
    <recommendedName>
        <fullName evidence="8">Phosphotransferase</fullName>
        <ecNumber evidence="8">2.7.1.-</ecNumber>
    </recommendedName>
</protein>
<evidence type="ECO:0000256" key="6">
    <source>
        <dbReference type="ARBA" id="ARBA00022840"/>
    </source>
</evidence>
<keyword evidence="7 8" id="KW-0324">Glycolysis</keyword>
<dbReference type="Pfam" id="PF03727">
    <property type="entry name" value="Hexokinase_2"/>
    <property type="match status" value="1"/>
</dbReference>
<evidence type="ECO:0000256" key="1">
    <source>
        <dbReference type="ARBA" id="ARBA00004888"/>
    </source>
</evidence>
<dbReference type="GO" id="GO:0008865">
    <property type="term" value="F:fructokinase activity"/>
    <property type="evidence" value="ECO:0007669"/>
    <property type="project" value="TreeGrafter"/>
</dbReference>
<dbReference type="InterPro" id="IPR022672">
    <property type="entry name" value="Hexokinase_N"/>
</dbReference>
<evidence type="ECO:0000256" key="8">
    <source>
        <dbReference type="RuleBase" id="RU362007"/>
    </source>
</evidence>
<dbReference type="InterPro" id="IPR001312">
    <property type="entry name" value="Hexokinase"/>
</dbReference>
<dbReference type="InterPro" id="IPR019807">
    <property type="entry name" value="Hexokinase_BS"/>
</dbReference>
<keyword evidence="4 8" id="KW-0547">Nucleotide-binding</keyword>
<evidence type="ECO:0000313" key="12">
    <source>
        <dbReference type="Proteomes" id="UP001194580"/>
    </source>
</evidence>
<organism evidence="11 12">
    <name type="scientific">Linnemannia exigua</name>
    <dbReference type="NCBI Taxonomy" id="604196"/>
    <lineage>
        <taxon>Eukaryota</taxon>
        <taxon>Fungi</taxon>
        <taxon>Fungi incertae sedis</taxon>
        <taxon>Mucoromycota</taxon>
        <taxon>Mortierellomycotina</taxon>
        <taxon>Mortierellomycetes</taxon>
        <taxon>Mortierellales</taxon>
        <taxon>Mortierellaceae</taxon>
        <taxon>Linnemannia</taxon>
    </lineage>
</organism>
<dbReference type="PRINTS" id="PR00475">
    <property type="entry name" value="HEXOKINASE"/>
</dbReference>
<evidence type="ECO:0000256" key="2">
    <source>
        <dbReference type="ARBA" id="ARBA00009225"/>
    </source>
</evidence>
<dbReference type="GO" id="GO:0006006">
    <property type="term" value="P:glucose metabolic process"/>
    <property type="evidence" value="ECO:0007669"/>
    <property type="project" value="TreeGrafter"/>
</dbReference>
<dbReference type="PROSITE" id="PS00378">
    <property type="entry name" value="HEXOKINASE_1"/>
    <property type="match status" value="1"/>
</dbReference>
<dbReference type="InterPro" id="IPR022673">
    <property type="entry name" value="Hexokinase_C"/>
</dbReference>
<evidence type="ECO:0000259" key="9">
    <source>
        <dbReference type="Pfam" id="PF00349"/>
    </source>
</evidence>
<sequence length="423" mass="46340">VCLIALKGNNDLESHQRAYKVSDHLQEAHVSELMDFIAVSIKEFINSEHISAKIVDHPSDSDTLELGFTFSFPVTQTAIDAGMLLRWTKGFNCPGAVGNDIVQLLQEALNRNDVNVHVAALVNDTVGTLLAHSYKHPNTFIGAIFGTGTNGAYVEDTRNIKTMATPTSDEMIINIEWGNFDKDKTVLPVTLFDNKLDRESINPGVHVFEKMISGMYLGEITRNILLHLIDQRLLFDGTSSAKLNSHWSFETKFMSQIENDTSATLIPIAQILEQELGIYLNTQVDREIVKFVCQLVGKRAARLSAMATAAVIRQGLQEKSGRLAGLGYPLRLSAHDHSDAYTVNQNGTQVHERTDSVVAPGVIHVGIDGSVFEHYPHFEEHMVEGLTELLGSRAKDVIALGIARDGSGVGAALAALIATKNTR</sequence>
<keyword evidence="12" id="KW-1185">Reference proteome</keyword>
<dbReference type="GO" id="GO:0005739">
    <property type="term" value="C:mitochondrion"/>
    <property type="evidence" value="ECO:0007669"/>
    <property type="project" value="TreeGrafter"/>
</dbReference>
<dbReference type="Proteomes" id="UP001194580">
    <property type="component" value="Unassembled WGS sequence"/>
</dbReference>
<dbReference type="Gene3D" id="3.30.420.40">
    <property type="match status" value="1"/>
</dbReference>
<dbReference type="SUPFAM" id="SSF53067">
    <property type="entry name" value="Actin-like ATPase domain"/>
    <property type="match status" value="2"/>
</dbReference>
<dbReference type="PANTHER" id="PTHR19443:SF30">
    <property type="entry name" value="GLUCOKINASE-1-RELATED"/>
    <property type="match status" value="1"/>
</dbReference>
<feature type="domain" description="Hexokinase C-terminal" evidence="10">
    <location>
        <begin position="141"/>
        <end position="416"/>
    </location>
</feature>
<dbReference type="GO" id="GO:0005524">
    <property type="term" value="F:ATP binding"/>
    <property type="evidence" value="ECO:0007669"/>
    <property type="project" value="UniProtKB-UniRule"/>
</dbReference>
<accession>A0AAD4D488</accession>
<dbReference type="EMBL" id="JAAAIL010001889">
    <property type="protein sequence ID" value="KAG0263481.1"/>
    <property type="molecule type" value="Genomic_DNA"/>
</dbReference>
<dbReference type="Pfam" id="PF00349">
    <property type="entry name" value="Hexokinase_1"/>
    <property type="match status" value="1"/>
</dbReference>
<feature type="domain" description="Hexokinase N-terminal" evidence="9">
    <location>
        <begin position="1"/>
        <end position="134"/>
    </location>
</feature>
<dbReference type="GO" id="GO:0006096">
    <property type="term" value="P:glycolytic process"/>
    <property type="evidence" value="ECO:0007669"/>
    <property type="project" value="UniProtKB-KW"/>
</dbReference>
<dbReference type="FunFam" id="3.40.367.20:FF:000020">
    <property type="entry name" value="Hexokinase-1"/>
    <property type="match status" value="1"/>
</dbReference>
<dbReference type="PANTHER" id="PTHR19443">
    <property type="entry name" value="HEXOKINASE"/>
    <property type="match status" value="1"/>
</dbReference>
<dbReference type="GO" id="GO:0005829">
    <property type="term" value="C:cytosol"/>
    <property type="evidence" value="ECO:0007669"/>
    <property type="project" value="TreeGrafter"/>
</dbReference>
<evidence type="ECO:0000313" key="11">
    <source>
        <dbReference type="EMBL" id="KAG0263481.1"/>
    </source>
</evidence>
<evidence type="ECO:0000256" key="7">
    <source>
        <dbReference type="ARBA" id="ARBA00023152"/>
    </source>
</evidence>
<dbReference type="PROSITE" id="PS51748">
    <property type="entry name" value="HEXOKINASE_2"/>
    <property type="match status" value="1"/>
</dbReference>
<evidence type="ECO:0000256" key="5">
    <source>
        <dbReference type="ARBA" id="ARBA00022777"/>
    </source>
</evidence>
<dbReference type="GO" id="GO:0005536">
    <property type="term" value="F:D-glucose binding"/>
    <property type="evidence" value="ECO:0007669"/>
    <property type="project" value="InterPro"/>
</dbReference>
<dbReference type="InterPro" id="IPR043129">
    <property type="entry name" value="ATPase_NBD"/>
</dbReference>
<dbReference type="EC" id="2.7.1.-" evidence="8"/>
<dbReference type="GO" id="GO:0001678">
    <property type="term" value="P:intracellular glucose homeostasis"/>
    <property type="evidence" value="ECO:0007669"/>
    <property type="project" value="InterPro"/>
</dbReference>
<dbReference type="GO" id="GO:0004340">
    <property type="term" value="F:glucokinase activity"/>
    <property type="evidence" value="ECO:0007669"/>
    <property type="project" value="TreeGrafter"/>
</dbReference>
<feature type="non-terminal residue" evidence="11">
    <location>
        <position position="423"/>
    </location>
</feature>
<keyword evidence="3 8" id="KW-0808">Transferase</keyword>
<evidence type="ECO:0000256" key="3">
    <source>
        <dbReference type="ARBA" id="ARBA00022679"/>
    </source>
</evidence>
<keyword evidence="6 8" id="KW-0067">ATP-binding</keyword>